<name>A0A0G0X7X2_UNCKA</name>
<dbReference type="AlphaFoldDB" id="A0A0G0X7X2"/>
<accession>A0A0G0X7X2</accession>
<sequence>MVKPLLLFAAIAVFVGGFWFLPDGDPDAFNSLAGVSETPNSTESVATNRTVQNELVLLPLVSNSEAEPTPIVEALLGIVDPGAMLVKARAELMSVDDIYNIVAGAAMPKGATGMLYSGGALSTAPKDVKLPVCTPLEPPCVPGSRFSKTGLGYKFNINSHRALDSKCYTESGAQDLRLGFPSDMAIVSILEWPYPNEQIKQEVYSNLWSDGITVVGACRYPDGAELRAGSGHMDPKTYDLVSLGKTFKSGEQWGVIGATGNNVDGSHAHYFLIECKPDGSCYWLDPADEALNITDRYRR</sequence>
<gene>
    <name evidence="1" type="ORF">UU77_C0026G0005</name>
</gene>
<organism evidence="1 2">
    <name type="scientific">candidate division WWE3 bacterium GW2011_GWC1_41_7</name>
    <dbReference type="NCBI Taxonomy" id="1619119"/>
    <lineage>
        <taxon>Bacteria</taxon>
        <taxon>Katanobacteria</taxon>
    </lineage>
</organism>
<evidence type="ECO:0000313" key="1">
    <source>
        <dbReference type="EMBL" id="KKS20507.1"/>
    </source>
</evidence>
<reference evidence="1 2" key="1">
    <citation type="journal article" date="2015" name="Nature">
        <title>rRNA introns, odd ribosomes, and small enigmatic genomes across a large radiation of phyla.</title>
        <authorList>
            <person name="Brown C.T."/>
            <person name="Hug L.A."/>
            <person name="Thomas B.C."/>
            <person name="Sharon I."/>
            <person name="Castelle C.J."/>
            <person name="Singh A."/>
            <person name="Wilkins M.J."/>
            <person name="Williams K.H."/>
            <person name="Banfield J.F."/>
        </authorList>
    </citation>
    <scope>NUCLEOTIDE SEQUENCE [LARGE SCALE GENOMIC DNA]</scope>
</reference>
<dbReference type="Proteomes" id="UP000034507">
    <property type="component" value="Unassembled WGS sequence"/>
</dbReference>
<evidence type="ECO:0000313" key="2">
    <source>
        <dbReference type="Proteomes" id="UP000034507"/>
    </source>
</evidence>
<dbReference type="EMBL" id="LCBX01000026">
    <property type="protein sequence ID" value="KKS20507.1"/>
    <property type="molecule type" value="Genomic_DNA"/>
</dbReference>
<protein>
    <submittedName>
        <fullName evidence="1">Uncharacterized protein</fullName>
    </submittedName>
</protein>
<proteinExistence type="predicted"/>
<comment type="caution">
    <text evidence="1">The sequence shown here is derived from an EMBL/GenBank/DDBJ whole genome shotgun (WGS) entry which is preliminary data.</text>
</comment>